<reference evidence="1 3" key="1">
    <citation type="submission" date="2020-01" db="EMBL/GenBank/DDBJ databases">
        <authorList>
            <consortium name="DOE Joint Genome Institute"/>
            <person name="Haridas S."/>
            <person name="Albert R."/>
            <person name="Binder M."/>
            <person name="Bloem J."/>
            <person name="Labutti K."/>
            <person name="Salamov A."/>
            <person name="Andreopoulos B."/>
            <person name="Baker S.E."/>
            <person name="Barry K."/>
            <person name="Bills G."/>
            <person name="Bluhm B.H."/>
            <person name="Cannon C."/>
            <person name="Castanera R."/>
            <person name="Culley D.E."/>
            <person name="Daum C."/>
            <person name="Ezra D."/>
            <person name="Gonzalez J.B."/>
            <person name="Henrissat B."/>
            <person name="Kuo A."/>
            <person name="Liang C."/>
            <person name="Lipzen A."/>
            <person name="Lutzoni F."/>
            <person name="Magnuson J."/>
            <person name="Mondo S."/>
            <person name="Nolan M."/>
            <person name="Ohm R."/>
            <person name="Pangilinan J."/>
            <person name="Park H.-J."/>
            <person name="Ramirez L."/>
            <person name="Alfaro M."/>
            <person name="Sun H."/>
            <person name="Tritt A."/>
            <person name="Yoshinaga Y."/>
            <person name="Zwiers L.-H."/>
            <person name="Turgeon B.G."/>
            <person name="Goodwin S.B."/>
            <person name="Spatafora J.W."/>
            <person name="Crous P.W."/>
            <person name="Grigoriev I.V."/>
        </authorList>
    </citation>
    <scope>NUCLEOTIDE SEQUENCE</scope>
    <source>
        <strain evidence="1 3">CBS 781.70</strain>
    </source>
</reference>
<accession>A0A6G1GH76</accession>
<name>A0A6G1GH76_9PEZI</name>
<dbReference type="OrthoDB" id="417697at2759"/>
<dbReference type="PANTHER" id="PTHR41729:SF1">
    <property type="entry name" value="GLUTAMYL-TRNA SYNTHETASE"/>
    <property type="match status" value="1"/>
</dbReference>
<sequence>MAADTTSSTPFQTALELIDGAHSLDPRKVDHEGDEVAYELVYSRKMTHFLSQLRPSLDDVPETLRLAIRAQHFRRWEVPRSSYPMTRVGYHSWRTFLKKRQAELVSRLCVEAGYGEADAERVAALIRKEDLKSDADTQLLEDVACLVFLEDKFEEFKNGYDKEGGDDKVVDILRKTWAKMSVEGRTVAQELATGMPYEHFNRI</sequence>
<dbReference type="GeneID" id="54421084"/>
<evidence type="ECO:0000313" key="1">
    <source>
        <dbReference type="EMBL" id="KAF1817428.1"/>
    </source>
</evidence>
<proteinExistence type="predicted"/>
<reference evidence="3" key="2">
    <citation type="submission" date="2020-04" db="EMBL/GenBank/DDBJ databases">
        <authorList>
            <consortium name="NCBI Genome Project"/>
        </authorList>
    </citation>
    <scope>NUCLEOTIDE SEQUENCE</scope>
    <source>
        <strain evidence="3">CBS 781.70</strain>
    </source>
</reference>
<evidence type="ECO:0000313" key="3">
    <source>
        <dbReference type="RefSeq" id="XP_033539059.1"/>
    </source>
</evidence>
<dbReference type="Proteomes" id="UP000504638">
    <property type="component" value="Unplaced"/>
</dbReference>
<evidence type="ECO:0008006" key="4">
    <source>
        <dbReference type="Google" id="ProtNLM"/>
    </source>
</evidence>
<reference evidence="3" key="3">
    <citation type="submission" date="2025-04" db="UniProtKB">
        <authorList>
            <consortium name="RefSeq"/>
        </authorList>
    </citation>
    <scope>IDENTIFICATION</scope>
    <source>
        <strain evidence="3">CBS 781.70</strain>
    </source>
</reference>
<dbReference type="Pfam" id="PF13875">
    <property type="entry name" value="DUF4202"/>
    <property type="match status" value="1"/>
</dbReference>
<dbReference type="RefSeq" id="XP_033539059.1">
    <property type="nucleotide sequence ID" value="XM_033680514.1"/>
</dbReference>
<dbReference type="EMBL" id="ML975149">
    <property type="protein sequence ID" value="KAF1817428.1"/>
    <property type="molecule type" value="Genomic_DNA"/>
</dbReference>
<dbReference type="PANTHER" id="PTHR41729">
    <property type="entry name" value="GLUTAMYL-TRNA SYNTHETASE"/>
    <property type="match status" value="1"/>
</dbReference>
<gene>
    <name evidence="1 3" type="ORF">P152DRAFT_463582</name>
</gene>
<evidence type="ECO:0000313" key="2">
    <source>
        <dbReference type="Proteomes" id="UP000504638"/>
    </source>
</evidence>
<dbReference type="AlphaFoldDB" id="A0A6G1GH76"/>
<dbReference type="InterPro" id="IPR025255">
    <property type="entry name" value="DUF4202"/>
</dbReference>
<protein>
    <recommendedName>
        <fullName evidence="4">Glutamyl-tRNA synthetase</fullName>
    </recommendedName>
</protein>
<keyword evidence="2" id="KW-1185">Reference proteome</keyword>
<organism evidence="1">
    <name type="scientific">Eremomyces bilateralis CBS 781.70</name>
    <dbReference type="NCBI Taxonomy" id="1392243"/>
    <lineage>
        <taxon>Eukaryota</taxon>
        <taxon>Fungi</taxon>
        <taxon>Dikarya</taxon>
        <taxon>Ascomycota</taxon>
        <taxon>Pezizomycotina</taxon>
        <taxon>Dothideomycetes</taxon>
        <taxon>Dothideomycetes incertae sedis</taxon>
        <taxon>Eremomycetales</taxon>
        <taxon>Eremomycetaceae</taxon>
        <taxon>Eremomyces</taxon>
    </lineage>
</organism>